<dbReference type="EMBL" id="JAUEOZ010000002">
    <property type="protein sequence ID" value="MDN2483436.1"/>
    <property type="molecule type" value="Genomic_DNA"/>
</dbReference>
<organism evidence="1 2">
    <name type="scientific">Vibrio agarivorans</name>
    <dbReference type="NCBI Taxonomy" id="153622"/>
    <lineage>
        <taxon>Bacteria</taxon>
        <taxon>Pseudomonadati</taxon>
        <taxon>Pseudomonadota</taxon>
        <taxon>Gammaproteobacteria</taxon>
        <taxon>Vibrionales</taxon>
        <taxon>Vibrionaceae</taxon>
        <taxon>Vibrio</taxon>
    </lineage>
</organism>
<evidence type="ECO:0000313" key="1">
    <source>
        <dbReference type="EMBL" id="MDN2483436.1"/>
    </source>
</evidence>
<dbReference type="Proteomes" id="UP001169719">
    <property type="component" value="Unassembled WGS sequence"/>
</dbReference>
<keyword evidence="2" id="KW-1185">Reference proteome</keyword>
<evidence type="ECO:0000313" key="2">
    <source>
        <dbReference type="Proteomes" id="UP001169719"/>
    </source>
</evidence>
<comment type="caution">
    <text evidence="1">The sequence shown here is derived from an EMBL/GenBank/DDBJ whole genome shotgun (WGS) entry which is preliminary data.</text>
</comment>
<protein>
    <recommendedName>
        <fullName evidence="3">Dnd system-associated protein 4</fullName>
    </recommendedName>
</protein>
<reference evidence="1" key="1">
    <citation type="submission" date="2024-05" db="EMBL/GenBank/DDBJ databases">
        <title>Genome Sequences of Four Agar- Degrading Marine Bacteria.</title>
        <authorList>
            <person name="Phillips E.K."/>
            <person name="Shaffer J.C."/>
            <person name="Henson M.W."/>
            <person name="Temperton B."/>
            <person name="Thrash C.J."/>
            <person name="Martin M.O."/>
        </authorList>
    </citation>
    <scope>NUCLEOTIDE SEQUENCE</scope>
    <source>
        <strain evidence="1">EKP203</strain>
    </source>
</reference>
<name>A0ABT7Y633_9VIBR</name>
<proteinExistence type="predicted"/>
<sequence length="149" mass="16999">MAEITDWRKLNVYRDSRFEALESKLCTNKGSTDPDAFSAIKDLMVFAALVGFQLDKFEPLSDKVPKSSILLETYASTDKDSYIYLIALSKEPRLEILKDEHLREAISIFEAYCNGGLRYIDSWLMKNLSEPLVTNTLFNETLGFLIENA</sequence>
<gene>
    <name evidence="1" type="ORF">QWJ08_18995</name>
</gene>
<evidence type="ECO:0008006" key="3">
    <source>
        <dbReference type="Google" id="ProtNLM"/>
    </source>
</evidence>
<dbReference type="RefSeq" id="WP_289963499.1">
    <property type="nucleotide sequence ID" value="NZ_JAUEOZ010000002.1"/>
</dbReference>
<accession>A0ABT7Y633</accession>